<organism evidence="3 4">
    <name type="scientific">Marasmiellus scandens</name>
    <dbReference type="NCBI Taxonomy" id="2682957"/>
    <lineage>
        <taxon>Eukaryota</taxon>
        <taxon>Fungi</taxon>
        <taxon>Dikarya</taxon>
        <taxon>Basidiomycota</taxon>
        <taxon>Agaricomycotina</taxon>
        <taxon>Agaricomycetes</taxon>
        <taxon>Agaricomycetidae</taxon>
        <taxon>Agaricales</taxon>
        <taxon>Marasmiineae</taxon>
        <taxon>Omphalotaceae</taxon>
        <taxon>Marasmiellus</taxon>
    </lineage>
</organism>
<dbReference type="InterPro" id="IPR000073">
    <property type="entry name" value="AB_hydrolase_1"/>
</dbReference>
<name>A0ABR1JIQ4_9AGAR</name>
<evidence type="ECO:0000313" key="4">
    <source>
        <dbReference type="Proteomes" id="UP001498398"/>
    </source>
</evidence>
<dbReference type="Pfam" id="PF00561">
    <property type="entry name" value="Abhydrolase_1"/>
    <property type="match status" value="1"/>
</dbReference>
<evidence type="ECO:0000259" key="1">
    <source>
        <dbReference type="Pfam" id="PF00561"/>
    </source>
</evidence>
<sequence>MSSISKKFVPSTDGSLIYAEATGDPTKPALVLVPGLTMTTQVFDKQFLDEEMRKELFMIRYDTRGHGQSSKPETEEAYASKLWADDFAAVCKAFEVEKPVFAGWSFGGTIITDICTYIGPEAMSGAILMAGPPSYAPEAFVAFLKPEAVIGGLQSNDATVRNEFILQFADDLFFFDSIPFQVRCAWMGGITFVSTSVAKLFMSRTQDTKALDEAGKGNKLKVLCIHGDKDALVSGAAVVELLQREYSFSNVEVFEIKETGHAFFYEKPEETNKKLLEFVNRVTSTM</sequence>
<dbReference type="Proteomes" id="UP001498398">
    <property type="component" value="Unassembled WGS sequence"/>
</dbReference>
<dbReference type="EMBL" id="JBANRG010000017">
    <property type="protein sequence ID" value="KAK7458820.1"/>
    <property type="molecule type" value="Genomic_DNA"/>
</dbReference>
<dbReference type="InterPro" id="IPR029058">
    <property type="entry name" value="AB_hydrolase_fold"/>
</dbReference>
<feature type="domain" description="AB hydrolase-1" evidence="1">
    <location>
        <begin position="28"/>
        <end position="268"/>
    </location>
</feature>
<reference evidence="3 4" key="1">
    <citation type="submission" date="2024-01" db="EMBL/GenBank/DDBJ databases">
        <title>A draft genome for the cacao thread blight pathogen Marasmiellus scandens.</title>
        <authorList>
            <person name="Baruah I.K."/>
            <person name="Leung J."/>
            <person name="Bukari Y."/>
            <person name="Amoako-Attah I."/>
            <person name="Meinhardt L.W."/>
            <person name="Bailey B.A."/>
            <person name="Cohen S.P."/>
        </authorList>
    </citation>
    <scope>NUCLEOTIDE SEQUENCE [LARGE SCALE GENOMIC DNA]</scope>
    <source>
        <strain evidence="3 4">GH-19</strain>
    </source>
</reference>
<dbReference type="InterPro" id="IPR050471">
    <property type="entry name" value="AB_hydrolase"/>
</dbReference>
<dbReference type="SUPFAM" id="SSF53474">
    <property type="entry name" value="alpha/beta-Hydrolases"/>
    <property type="match status" value="1"/>
</dbReference>
<comment type="caution">
    <text evidence="3">The sequence shown here is derived from an EMBL/GenBank/DDBJ whole genome shotgun (WGS) entry which is preliminary data.</text>
</comment>
<dbReference type="Gene3D" id="3.40.50.1820">
    <property type="entry name" value="alpha/beta hydrolase"/>
    <property type="match status" value="1"/>
</dbReference>
<dbReference type="EMBL" id="JBANRG010000091">
    <property type="protein sequence ID" value="KAK7436743.1"/>
    <property type="molecule type" value="Genomic_DNA"/>
</dbReference>
<proteinExistence type="predicted"/>
<dbReference type="PANTHER" id="PTHR43433:SF5">
    <property type="entry name" value="AB HYDROLASE-1 DOMAIN-CONTAINING PROTEIN"/>
    <property type="match status" value="1"/>
</dbReference>
<gene>
    <name evidence="3" type="ORF">VKT23_009829</name>
    <name evidence="2" type="ORF">VKT23_018997</name>
</gene>
<dbReference type="PANTHER" id="PTHR43433">
    <property type="entry name" value="HYDROLASE, ALPHA/BETA FOLD FAMILY PROTEIN"/>
    <property type="match status" value="1"/>
</dbReference>
<evidence type="ECO:0000313" key="3">
    <source>
        <dbReference type="EMBL" id="KAK7458820.1"/>
    </source>
</evidence>
<protein>
    <recommendedName>
        <fullName evidence="1">AB hydrolase-1 domain-containing protein</fullName>
    </recommendedName>
</protein>
<accession>A0ABR1JIQ4</accession>
<evidence type="ECO:0000313" key="2">
    <source>
        <dbReference type="EMBL" id="KAK7436743.1"/>
    </source>
</evidence>
<keyword evidence="4" id="KW-1185">Reference proteome</keyword>